<proteinExistence type="predicted"/>
<dbReference type="PANTHER" id="PTHR15549">
    <property type="entry name" value="PAIRED IMMUNOGLOBULIN-LIKE TYPE 2 RECEPTOR"/>
    <property type="match status" value="1"/>
</dbReference>
<dbReference type="VEuPathDB" id="FungiDB:I303_07610"/>
<dbReference type="PANTHER" id="PTHR15549:SF30">
    <property type="entry name" value="MID2 DOMAIN-CONTAINING PROTEIN"/>
    <property type="match status" value="1"/>
</dbReference>
<keyword evidence="9" id="KW-1185">Reference proteome</keyword>
<dbReference type="GO" id="GO:0071944">
    <property type="term" value="C:cell periphery"/>
    <property type="evidence" value="ECO:0007669"/>
    <property type="project" value="UniProtKB-ARBA"/>
</dbReference>
<keyword evidence="2 6" id="KW-0812">Transmembrane</keyword>
<dbReference type="AlphaFoldDB" id="A0A1A5ZV68"/>
<feature type="compositionally biased region" description="Basic and acidic residues" evidence="5">
    <location>
        <begin position="478"/>
        <end position="488"/>
    </location>
</feature>
<feature type="compositionally biased region" description="Basic and acidic residues" evidence="5">
    <location>
        <begin position="629"/>
        <end position="643"/>
    </location>
</feature>
<reference evidence="8" key="2">
    <citation type="submission" date="2013-07" db="EMBL/GenBank/DDBJ databases">
        <authorList>
            <consortium name="The Broad Institute Genome Sequencing Platform"/>
            <person name="Cuomo C."/>
            <person name="Litvintseva A."/>
            <person name="Chen Y."/>
            <person name="Heitman J."/>
            <person name="Sun S."/>
            <person name="Springer D."/>
            <person name="Dromer F."/>
            <person name="Young S.K."/>
            <person name="Zeng Q."/>
            <person name="Gargeya S."/>
            <person name="Fitzgerald M."/>
            <person name="Abouelleil A."/>
            <person name="Alvarado L."/>
            <person name="Berlin A.M."/>
            <person name="Chapman S.B."/>
            <person name="Dewar J."/>
            <person name="Goldberg J."/>
            <person name="Griggs A."/>
            <person name="Gujja S."/>
            <person name="Hansen M."/>
            <person name="Howarth C."/>
            <person name="Imamovic A."/>
            <person name="Larimer J."/>
            <person name="McCowan C."/>
            <person name="Murphy C."/>
            <person name="Pearson M."/>
            <person name="Priest M."/>
            <person name="Roberts A."/>
            <person name="Saif S."/>
            <person name="Shea T."/>
            <person name="Sykes S."/>
            <person name="Wortman J."/>
            <person name="Nusbaum C."/>
            <person name="Birren B."/>
        </authorList>
    </citation>
    <scope>NUCLEOTIDE SEQUENCE</scope>
    <source>
        <strain evidence="8">CBS 10117</strain>
    </source>
</reference>
<feature type="region of interest" description="Disordered" evidence="5">
    <location>
        <begin position="1"/>
        <end position="28"/>
    </location>
</feature>
<dbReference type="GeneID" id="28971309"/>
<evidence type="ECO:0000256" key="1">
    <source>
        <dbReference type="ARBA" id="ARBA00004167"/>
    </source>
</evidence>
<dbReference type="RefSeq" id="XP_018259542.1">
    <property type="nucleotide sequence ID" value="XM_018410874.1"/>
</dbReference>
<comment type="subcellular location">
    <subcellularLocation>
        <location evidence="1">Membrane</location>
        <topology evidence="1">Single-pass membrane protein</topology>
    </subcellularLocation>
</comment>
<feature type="compositionally biased region" description="Low complexity" evidence="5">
    <location>
        <begin position="204"/>
        <end position="235"/>
    </location>
</feature>
<dbReference type="EMBL" id="KI894036">
    <property type="protein sequence ID" value="OBR81700.1"/>
    <property type="molecule type" value="Genomic_DNA"/>
</dbReference>
<reference evidence="7" key="1">
    <citation type="submission" date="2013-07" db="EMBL/GenBank/DDBJ databases">
        <title>The Genome Sequence of Cryptococcus dejecticola CBS10117.</title>
        <authorList>
            <consortium name="The Broad Institute Genome Sequencing Platform"/>
            <person name="Cuomo C."/>
            <person name="Litvintseva A."/>
            <person name="Chen Y."/>
            <person name="Heitman J."/>
            <person name="Sun S."/>
            <person name="Springer D."/>
            <person name="Dromer F."/>
            <person name="Young S.K."/>
            <person name="Zeng Q."/>
            <person name="Gargeya S."/>
            <person name="Fitzgerald M."/>
            <person name="Abouelleil A."/>
            <person name="Alvarado L."/>
            <person name="Berlin A.M."/>
            <person name="Chapman S.B."/>
            <person name="Dewar J."/>
            <person name="Goldberg J."/>
            <person name="Griggs A."/>
            <person name="Gujja S."/>
            <person name="Hansen M."/>
            <person name="Howarth C."/>
            <person name="Imamovic A."/>
            <person name="Larimer J."/>
            <person name="McCowan C."/>
            <person name="Murphy C."/>
            <person name="Pearson M."/>
            <person name="Priest M."/>
            <person name="Roberts A."/>
            <person name="Saif S."/>
            <person name="Shea T."/>
            <person name="Sykes S."/>
            <person name="Wortman J."/>
            <person name="Nusbaum C."/>
            <person name="Birren B."/>
        </authorList>
    </citation>
    <scope>NUCLEOTIDE SEQUENCE [LARGE SCALE GENOMIC DNA]</scope>
    <source>
        <strain evidence="7">CBS 10117</strain>
    </source>
</reference>
<evidence type="ECO:0000313" key="7">
    <source>
        <dbReference type="EMBL" id="OBR81700.1"/>
    </source>
</evidence>
<feature type="compositionally biased region" description="Basic and acidic residues" evidence="5">
    <location>
        <begin position="429"/>
        <end position="445"/>
    </location>
</feature>
<feature type="transmembrane region" description="Helical" evidence="6">
    <location>
        <begin position="246"/>
        <end position="271"/>
    </location>
</feature>
<keyword evidence="4 6" id="KW-0472">Membrane</keyword>
<feature type="region of interest" description="Disordered" evidence="5">
    <location>
        <begin position="323"/>
        <end position="494"/>
    </location>
</feature>
<feature type="compositionally biased region" description="Pro residues" evidence="5">
    <location>
        <begin position="375"/>
        <end position="386"/>
    </location>
</feature>
<evidence type="ECO:0000256" key="3">
    <source>
        <dbReference type="ARBA" id="ARBA00022989"/>
    </source>
</evidence>
<feature type="compositionally biased region" description="Basic and acidic residues" evidence="5">
    <location>
        <begin position="7"/>
        <end position="28"/>
    </location>
</feature>
<keyword evidence="3 6" id="KW-1133">Transmembrane helix</keyword>
<evidence type="ECO:0000256" key="2">
    <source>
        <dbReference type="ARBA" id="ARBA00022692"/>
    </source>
</evidence>
<dbReference type="GO" id="GO:0016020">
    <property type="term" value="C:membrane"/>
    <property type="evidence" value="ECO:0007669"/>
    <property type="project" value="UniProtKB-SubCell"/>
</dbReference>
<organism evidence="7">
    <name type="scientific">Kwoniella dejecticola CBS 10117</name>
    <dbReference type="NCBI Taxonomy" id="1296121"/>
    <lineage>
        <taxon>Eukaryota</taxon>
        <taxon>Fungi</taxon>
        <taxon>Dikarya</taxon>
        <taxon>Basidiomycota</taxon>
        <taxon>Agaricomycotina</taxon>
        <taxon>Tremellomycetes</taxon>
        <taxon>Tremellales</taxon>
        <taxon>Cryptococcaceae</taxon>
        <taxon>Kwoniella</taxon>
    </lineage>
</organism>
<sequence length="674" mass="73859">MLPQLMRRSEGYTKPQKNNDRPAENPDRARRAVLDPIWSLVVLILLGGARGQTTNATCTSTDSTSWMFNADGESPCLVWSKIQALCLPETSYINVPPLLDQSYSYNLPTARSSPCQCNSVSYSLMSACALCQFPNTSVPPESEWSNHCSDYTNDGLGFNETVLAIPAFAFHHWAGGDFNLETAQSSSNIPTTSYSTTLSRSFASSTSTRSSTSSPSSSITSESTSTASPASSHPSNNEDDDSSVSWGPIIGGAAGGLVLLVILILLIRWLFTRNKPVTRKESIRTAKTVKPLTDPYGNDKENEDSFLEMLNSRDDLGSGAGGAFGLGRLSSKSNKDKRQQALKRRTEEIMSNPNAFADPRTAPIPFTPTRTPFPAQRPNPPNPPNPSSSKRTRFASLLTRSDKEAQDRYTYTTTSQRLRDKSPSITDSDLERLNRDRDHDRDQKQEGMLIPPRQRYSHASSFSANSDDSYGPSVASPRDWKEQSESKFRSGTVSISQPKAAAGIQFLPKRYSSRAEVEHPSMDFSVAPTSPDQTDSELDIADGGGHRGGQGRKGRISEVATLPSIYEPTTGSKPYRRSSMGFFSPASQYPLTAKSPETSKSRSKYYSQYTLDEYPGQETLLAKLKQVKNHRDSTLSARSKGEGEGEGTIGAALGSGKRGSWWDRRWSRSTTDSI</sequence>
<feature type="region of interest" description="Disordered" evidence="5">
    <location>
        <begin position="204"/>
        <end position="242"/>
    </location>
</feature>
<feature type="compositionally biased region" description="Polar residues" evidence="5">
    <location>
        <begin position="457"/>
        <end position="468"/>
    </location>
</feature>
<accession>A0A1A5ZV68</accession>
<feature type="region of interest" description="Disordered" evidence="5">
    <location>
        <begin position="523"/>
        <end position="579"/>
    </location>
</feature>
<feature type="compositionally biased region" description="Low complexity" evidence="5">
    <location>
        <begin position="359"/>
        <end position="374"/>
    </location>
</feature>
<evidence type="ECO:0000313" key="8">
    <source>
        <dbReference type="EMBL" id="WWC64985.1"/>
    </source>
</evidence>
<dbReference type="KEGG" id="kdj:28971309"/>
<gene>
    <name evidence="7" type="ORF">I303_07610</name>
    <name evidence="8" type="ORF">I303_107599</name>
</gene>
<dbReference type="EMBL" id="CP144539">
    <property type="protein sequence ID" value="WWC64985.1"/>
    <property type="molecule type" value="Genomic_DNA"/>
</dbReference>
<dbReference type="InterPro" id="IPR051694">
    <property type="entry name" value="Immunoregulatory_rcpt-like"/>
</dbReference>
<protein>
    <submittedName>
        <fullName evidence="7">Uncharacterized protein</fullName>
    </submittedName>
</protein>
<feature type="compositionally biased region" description="Basic and acidic residues" evidence="5">
    <location>
        <begin position="333"/>
        <end position="348"/>
    </location>
</feature>
<evidence type="ECO:0000256" key="6">
    <source>
        <dbReference type="SAM" id="Phobius"/>
    </source>
</evidence>
<evidence type="ECO:0000256" key="4">
    <source>
        <dbReference type="ARBA" id="ARBA00023136"/>
    </source>
</evidence>
<dbReference type="Proteomes" id="UP000078595">
    <property type="component" value="Chromosome 10"/>
</dbReference>
<dbReference type="OrthoDB" id="2576311at2759"/>
<feature type="region of interest" description="Disordered" evidence="5">
    <location>
        <begin position="629"/>
        <end position="674"/>
    </location>
</feature>
<evidence type="ECO:0000313" key="9">
    <source>
        <dbReference type="Proteomes" id="UP000078595"/>
    </source>
</evidence>
<dbReference type="STRING" id="1296121.A0A1A5ZV68"/>
<evidence type="ECO:0000256" key="5">
    <source>
        <dbReference type="SAM" id="MobiDB-lite"/>
    </source>
</evidence>
<reference evidence="8" key="3">
    <citation type="submission" date="2024-02" db="EMBL/GenBank/DDBJ databases">
        <title>Comparative genomics of Cryptococcus and Kwoniella reveals pathogenesis evolution and contrasting modes of karyotype evolution via chromosome fusion or intercentromeric recombination.</title>
        <authorList>
            <person name="Coelho M.A."/>
            <person name="David-Palma M."/>
            <person name="Shea T."/>
            <person name="Bowers K."/>
            <person name="McGinley-Smith S."/>
            <person name="Mohammad A.W."/>
            <person name="Gnirke A."/>
            <person name="Yurkov A.M."/>
            <person name="Nowrousian M."/>
            <person name="Sun S."/>
            <person name="Cuomo C.A."/>
            <person name="Heitman J."/>
        </authorList>
    </citation>
    <scope>NUCLEOTIDE SEQUENCE</scope>
    <source>
        <strain evidence="8">CBS 10117</strain>
    </source>
</reference>
<name>A0A1A5ZV68_9TREE</name>